<dbReference type="PANTHER" id="PTHR37804:SF1">
    <property type="entry name" value="CDAA REGULATORY PROTEIN CDAR"/>
    <property type="match status" value="1"/>
</dbReference>
<name>A0A2T5JFX7_9SPHI</name>
<dbReference type="Gene3D" id="2.170.120.40">
    <property type="entry name" value="YbbR-like domain"/>
    <property type="match status" value="1"/>
</dbReference>
<dbReference type="Proteomes" id="UP000244168">
    <property type="component" value="Unassembled WGS sequence"/>
</dbReference>
<organism evidence="1 2">
    <name type="scientific">Mucilaginibacter yixingensis</name>
    <dbReference type="NCBI Taxonomy" id="1295612"/>
    <lineage>
        <taxon>Bacteria</taxon>
        <taxon>Pseudomonadati</taxon>
        <taxon>Bacteroidota</taxon>
        <taxon>Sphingobacteriia</taxon>
        <taxon>Sphingobacteriales</taxon>
        <taxon>Sphingobacteriaceae</taxon>
        <taxon>Mucilaginibacter</taxon>
    </lineage>
</organism>
<keyword evidence="2" id="KW-1185">Reference proteome</keyword>
<gene>
    <name evidence="1" type="ORF">C8P68_101553</name>
</gene>
<dbReference type="EMBL" id="QAOQ01000001">
    <property type="protein sequence ID" value="PTR01319.1"/>
    <property type="molecule type" value="Genomic_DNA"/>
</dbReference>
<dbReference type="PANTHER" id="PTHR37804">
    <property type="entry name" value="CDAA REGULATORY PROTEIN CDAR"/>
    <property type="match status" value="1"/>
</dbReference>
<evidence type="ECO:0008006" key="3">
    <source>
        <dbReference type="Google" id="ProtNLM"/>
    </source>
</evidence>
<dbReference type="AlphaFoldDB" id="A0A2T5JFX7"/>
<accession>A0A2T5JFX7</accession>
<dbReference type="InterPro" id="IPR053154">
    <property type="entry name" value="c-di-AMP_regulator"/>
</dbReference>
<dbReference type="Gene3D" id="2.170.120.30">
    <property type="match status" value="2"/>
</dbReference>
<sequence>MAIIKLSATESRRLSAFITCLVLAAAVWALMTLSNTYNYTVKEVLSFKNAPQRRAFRSLQSDTVDVTVQGTGWEMLFSGIKIENRSITIDVHTLENHNYVVLSNQLNQVNSLKELGRNIVAINPDTLYFDFTNRAVKRVPVKVPMSISYQRRFALSNYIGIKPNYVTVSGPENRIAGITEWLADSLKLQDVNESVNRRLNLHGVNDGSLVIYPKTVQINLPVDEVTEKTLDIPIKVINHNYYNVKIYPQKVRVTFTIALGRYADTDEEFFEANADLDQWSPGAYSTLPVKLTRIPAFCKIVSVEPRNIDFIIRK</sequence>
<dbReference type="RefSeq" id="WP_107826720.1">
    <property type="nucleotide sequence ID" value="NZ_CP160205.1"/>
</dbReference>
<dbReference type="OrthoDB" id="1115707at2"/>
<proteinExistence type="predicted"/>
<protein>
    <recommendedName>
        <fullName evidence="3">YbbR-like protein</fullName>
    </recommendedName>
</protein>
<reference evidence="1 2" key="1">
    <citation type="submission" date="2018-04" db="EMBL/GenBank/DDBJ databases">
        <title>Genomic Encyclopedia of Archaeal and Bacterial Type Strains, Phase II (KMG-II): from individual species to whole genera.</title>
        <authorList>
            <person name="Goeker M."/>
        </authorList>
    </citation>
    <scope>NUCLEOTIDE SEQUENCE [LARGE SCALE GENOMIC DNA]</scope>
    <source>
        <strain evidence="1 2">DSM 26809</strain>
    </source>
</reference>
<evidence type="ECO:0000313" key="1">
    <source>
        <dbReference type="EMBL" id="PTR01319.1"/>
    </source>
</evidence>
<comment type="caution">
    <text evidence="1">The sequence shown here is derived from an EMBL/GenBank/DDBJ whole genome shotgun (WGS) entry which is preliminary data.</text>
</comment>
<evidence type="ECO:0000313" key="2">
    <source>
        <dbReference type="Proteomes" id="UP000244168"/>
    </source>
</evidence>